<dbReference type="Proteomes" id="UP001500051">
    <property type="component" value="Unassembled WGS sequence"/>
</dbReference>
<reference evidence="4" key="1">
    <citation type="journal article" date="2019" name="Int. J. Syst. Evol. Microbiol.">
        <title>The Global Catalogue of Microorganisms (GCM) 10K type strain sequencing project: providing services to taxonomists for standard genome sequencing and annotation.</title>
        <authorList>
            <consortium name="The Broad Institute Genomics Platform"/>
            <consortium name="The Broad Institute Genome Sequencing Center for Infectious Disease"/>
            <person name="Wu L."/>
            <person name="Ma J."/>
        </authorList>
    </citation>
    <scope>NUCLEOTIDE SEQUENCE [LARGE SCALE GENOMIC DNA]</scope>
    <source>
        <strain evidence="4">JCM 16548</strain>
    </source>
</reference>
<proteinExistence type="predicted"/>
<dbReference type="RefSeq" id="WP_344813493.1">
    <property type="nucleotide sequence ID" value="NZ_BAAAYX010000013.1"/>
</dbReference>
<evidence type="ECO:0000259" key="2">
    <source>
        <dbReference type="Pfam" id="PF09990"/>
    </source>
</evidence>
<protein>
    <recommendedName>
        <fullName evidence="2">DUF2231 domain-containing protein</fullName>
    </recommendedName>
</protein>
<comment type="caution">
    <text evidence="3">The sequence shown here is derived from an EMBL/GenBank/DDBJ whole genome shotgun (WGS) entry which is preliminary data.</text>
</comment>
<feature type="transmembrane region" description="Helical" evidence="1">
    <location>
        <begin position="115"/>
        <end position="137"/>
    </location>
</feature>
<evidence type="ECO:0000256" key="1">
    <source>
        <dbReference type="SAM" id="Phobius"/>
    </source>
</evidence>
<accession>A0ABP7E050</accession>
<feature type="transmembrane region" description="Helical" evidence="1">
    <location>
        <begin position="79"/>
        <end position="103"/>
    </location>
</feature>
<keyword evidence="4" id="KW-1185">Reference proteome</keyword>
<gene>
    <name evidence="3" type="ORF">GCM10022204_32830</name>
</gene>
<feature type="transmembrane region" description="Helical" evidence="1">
    <location>
        <begin position="40"/>
        <end position="59"/>
    </location>
</feature>
<evidence type="ECO:0000313" key="4">
    <source>
        <dbReference type="Proteomes" id="UP001500051"/>
    </source>
</evidence>
<sequence length="150" mass="15522">MEIMGLPLHPLVVHAVVVLVPLSALAGIVISAWTAARKRYGWLTVAFAAAAAASTFVAQEAGESFAATFARKTEAMETHINLGGTLLVWVIILFVGTAAVMLAQRLIDQQNPRGRVALIAGGVVTAISAVVSIVQVIRIGHSGSAAVWGG</sequence>
<name>A0ABP7E050_9ACTN</name>
<dbReference type="EMBL" id="BAAAYX010000013">
    <property type="protein sequence ID" value="GAA3711462.1"/>
    <property type="molecule type" value="Genomic_DNA"/>
</dbReference>
<keyword evidence="1" id="KW-0472">Membrane</keyword>
<dbReference type="InterPro" id="IPR019251">
    <property type="entry name" value="DUF2231_TM"/>
</dbReference>
<feature type="transmembrane region" description="Helical" evidence="1">
    <location>
        <begin position="12"/>
        <end position="33"/>
    </location>
</feature>
<dbReference type="Pfam" id="PF09990">
    <property type="entry name" value="DUF2231"/>
    <property type="match status" value="1"/>
</dbReference>
<keyword evidence="1" id="KW-0812">Transmembrane</keyword>
<organism evidence="3 4">
    <name type="scientific">Microlunatus aurantiacus</name>
    <dbReference type="NCBI Taxonomy" id="446786"/>
    <lineage>
        <taxon>Bacteria</taxon>
        <taxon>Bacillati</taxon>
        <taxon>Actinomycetota</taxon>
        <taxon>Actinomycetes</taxon>
        <taxon>Propionibacteriales</taxon>
        <taxon>Propionibacteriaceae</taxon>
        <taxon>Microlunatus</taxon>
    </lineage>
</organism>
<feature type="domain" description="DUF2231" evidence="2">
    <location>
        <begin position="5"/>
        <end position="148"/>
    </location>
</feature>
<evidence type="ECO:0000313" key="3">
    <source>
        <dbReference type="EMBL" id="GAA3711462.1"/>
    </source>
</evidence>
<keyword evidence="1" id="KW-1133">Transmembrane helix</keyword>